<dbReference type="RefSeq" id="WP_123857859.1">
    <property type="nucleotide sequence ID" value="NZ_CP033923.1"/>
</dbReference>
<dbReference type="EMBL" id="CP033923">
    <property type="protein sequence ID" value="AZA91165.1"/>
    <property type="molecule type" value="Genomic_DNA"/>
</dbReference>
<name>A0AAD0YLA9_CHRNA</name>
<accession>A0AAD0YLA9</accession>
<keyword evidence="2" id="KW-1185">Reference proteome</keyword>
<gene>
    <name evidence="1" type="ORF">EG343_11245</name>
</gene>
<dbReference type="AlphaFoldDB" id="A0AAD0YLA9"/>
<evidence type="ECO:0000313" key="2">
    <source>
        <dbReference type="Proteomes" id="UP000278288"/>
    </source>
</evidence>
<protein>
    <submittedName>
        <fullName evidence="1">Uncharacterized protein</fullName>
    </submittedName>
</protein>
<dbReference type="Proteomes" id="UP000278288">
    <property type="component" value="Chromosome"/>
</dbReference>
<sequence>MTVEELKKLWGKDLFEAFADHFTNDGWLTTDWGQIIENEIPQFDNDWNDNPRYKDTYQRMYLLDHVESDCGKFIKPID</sequence>
<evidence type="ECO:0000313" key="1">
    <source>
        <dbReference type="EMBL" id="AZA91165.1"/>
    </source>
</evidence>
<proteinExistence type="predicted"/>
<reference evidence="1 2" key="1">
    <citation type="submission" date="2018-11" db="EMBL/GenBank/DDBJ databases">
        <title>Proposal to divide the Flavobacteriaceae and reorganize its genera based on Amino Acid Identity values calculated from whole genome sequences.</title>
        <authorList>
            <person name="Nicholson A.C."/>
            <person name="Gulvik C.A."/>
            <person name="Whitney A.M."/>
            <person name="Humrighouse B.W."/>
            <person name="Bell M."/>
            <person name="Holmes B."/>
            <person name="Steigerwalt A.G."/>
            <person name="Villarma A."/>
            <person name="Sheth M."/>
            <person name="Batra D."/>
            <person name="Pryor J."/>
            <person name="Bernardet J.-F."/>
            <person name="Hugo C."/>
            <person name="Kampfer P."/>
            <person name="Newman J."/>
            <person name="McQuiston J.R."/>
        </authorList>
    </citation>
    <scope>NUCLEOTIDE SEQUENCE [LARGE SCALE GENOMIC DNA]</scope>
    <source>
        <strain evidence="1 2">G0041</strain>
    </source>
</reference>
<dbReference type="KEGG" id="cnk:EG343_11245"/>
<organism evidence="1 2">
    <name type="scientific">Chryseobacterium nakagawai</name>
    <dbReference type="NCBI Taxonomy" id="1241982"/>
    <lineage>
        <taxon>Bacteria</taxon>
        <taxon>Pseudomonadati</taxon>
        <taxon>Bacteroidota</taxon>
        <taxon>Flavobacteriia</taxon>
        <taxon>Flavobacteriales</taxon>
        <taxon>Weeksellaceae</taxon>
        <taxon>Chryseobacterium group</taxon>
        <taxon>Chryseobacterium</taxon>
    </lineage>
</organism>